<evidence type="ECO:0000256" key="1">
    <source>
        <dbReference type="SAM" id="MobiDB-lite"/>
    </source>
</evidence>
<protein>
    <submittedName>
        <fullName evidence="2">G12518 protein</fullName>
    </submittedName>
</protein>
<sequence length="364" mass="39408">MAPVRPCSGDGRPGERAARKARDRAARAIRSQRRNRAVRTTASGAVALEISEENSSEKEIRRAGNAPARADRIKQRRERVQVDASRKRPVPDRKHPLHPRQASRRTSVSAPQTPLARLEKAAPGGISQPQRRLSPGGMMASAEDKQLAVFGRRVHRHLTQHPHAASRGSGAERAGSWQHVEPEDSESASLLITVPSAYQATAVEQPVDKKWQDTVEDVIEGLDGMHTDDEDDEKHGRHPHLAGGRRTRAVLAPAKKQVAPGSPEHQTAPPSPGHSTSSAGGAVGILSMSSVSSSCMVPLWEPEGTDGFPAASPMQQGDHRLPSETVLADMAALQGWAPHATKGDGDLEEDEKENDNTLIDDWRR</sequence>
<feature type="compositionally biased region" description="Basic and acidic residues" evidence="1">
    <location>
        <begin position="12"/>
        <end position="26"/>
    </location>
</feature>
<keyword evidence="3" id="KW-1185">Reference proteome</keyword>
<evidence type="ECO:0000313" key="3">
    <source>
        <dbReference type="Proteomes" id="UP001497392"/>
    </source>
</evidence>
<feature type="region of interest" description="Disordered" evidence="1">
    <location>
        <begin position="304"/>
        <end position="364"/>
    </location>
</feature>
<name>A0ABP1GEU4_9CHLO</name>
<accession>A0ABP1GEU4</accession>
<feature type="region of interest" description="Disordered" evidence="1">
    <location>
        <begin position="159"/>
        <end position="186"/>
    </location>
</feature>
<feature type="compositionally biased region" description="Basic residues" evidence="1">
    <location>
        <begin position="236"/>
        <end position="248"/>
    </location>
</feature>
<organism evidence="2 3">
    <name type="scientific">Coccomyxa viridis</name>
    <dbReference type="NCBI Taxonomy" id="1274662"/>
    <lineage>
        <taxon>Eukaryota</taxon>
        <taxon>Viridiplantae</taxon>
        <taxon>Chlorophyta</taxon>
        <taxon>core chlorophytes</taxon>
        <taxon>Trebouxiophyceae</taxon>
        <taxon>Trebouxiophyceae incertae sedis</taxon>
        <taxon>Coccomyxaceae</taxon>
        <taxon>Coccomyxa</taxon>
    </lineage>
</organism>
<reference evidence="2 3" key="1">
    <citation type="submission" date="2024-06" db="EMBL/GenBank/DDBJ databases">
        <authorList>
            <person name="Kraege A."/>
            <person name="Thomma B."/>
        </authorList>
    </citation>
    <scope>NUCLEOTIDE SEQUENCE [LARGE SCALE GENOMIC DNA]</scope>
</reference>
<feature type="compositionally biased region" description="Basic and acidic residues" evidence="1">
    <location>
        <begin position="69"/>
        <end position="94"/>
    </location>
</feature>
<dbReference type="EMBL" id="CAXHTA020000020">
    <property type="protein sequence ID" value="CAL5229233.1"/>
    <property type="molecule type" value="Genomic_DNA"/>
</dbReference>
<comment type="caution">
    <text evidence="2">The sequence shown here is derived from an EMBL/GenBank/DDBJ whole genome shotgun (WGS) entry which is preliminary data.</text>
</comment>
<gene>
    <name evidence="2" type="primary">g12518</name>
    <name evidence="2" type="ORF">VP750_LOCUS11139</name>
</gene>
<dbReference type="Proteomes" id="UP001497392">
    <property type="component" value="Unassembled WGS sequence"/>
</dbReference>
<feature type="compositionally biased region" description="Low complexity" evidence="1">
    <location>
        <begin position="165"/>
        <end position="176"/>
    </location>
</feature>
<feature type="region of interest" description="Disordered" evidence="1">
    <location>
        <begin position="1"/>
        <end position="141"/>
    </location>
</feature>
<evidence type="ECO:0000313" key="2">
    <source>
        <dbReference type="EMBL" id="CAL5229233.1"/>
    </source>
</evidence>
<feature type="region of interest" description="Disordered" evidence="1">
    <location>
        <begin position="226"/>
        <end position="282"/>
    </location>
</feature>
<proteinExistence type="predicted"/>